<evidence type="ECO:0000259" key="1">
    <source>
        <dbReference type="Pfam" id="PF04542"/>
    </source>
</evidence>
<dbReference type="Pfam" id="PF04542">
    <property type="entry name" value="Sigma70_r2"/>
    <property type="match status" value="1"/>
</dbReference>
<dbReference type="InterPro" id="IPR013325">
    <property type="entry name" value="RNA_pol_sigma_r2"/>
</dbReference>
<dbReference type="InterPro" id="IPR011990">
    <property type="entry name" value="TPR-like_helical_dom_sf"/>
</dbReference>
<dbReference type="Gene3D" id="1.10.1740.10">
    <property type="match status" value="1"/>
</dbReference>
<dbReference type="RefSeq" id="WP_139079955.1">
    <property type="nucleotide sequence ID" value="NZ_VDFV01000001.1"/>
</dbReference>
<evidence type="ECO:0000313" key="4">
    <source>
        <dbReference type="EMBL" id="TNC74961.1"/>
    </source>
</evidence>
<dbReference type="InterPro" id="IPR046531">
    <property type="entry name" value="DUF6596"/>
</dbReference>
<sequence>MTLDPQWIGPVLATARPAALGVLLGHFRDLDLAEEAVQTACLRALKNWPERGPPRNPTGWLVTVGRNAGVDGLRRRTRETGLPEELAVEGPEVEDEIQARREEADYADDLLRLLFVCCHRELPPAQQVALALRVVSGLGVPQIARAFLVSEAAMEQRLTRAKRAVTQAGLPFEAPGPLAREERLGAVLAMVYLLFNEGYTAPQEAAVAKGALCDEAIRLARLLLRMFPEEPEVMGLLALLLLQHARAGARFDAEGGPVLLEEQDRGLWDRERIGEGLVLVARALRLRRPGRFQVEAAIAALHARAPSVEATDWPQVAALYEKLAHLVPSPVVELNRAVALSRVEGPGPALAHVEPLAPALGGYFYFHGVRGHLLQRLGRGAEAREAYGRAIALARTAAEAVQIRRYLDQLGGPPA</sequence>
<evidence type="ECO:0000259" key="2">
    <source>
        <dbReference type="Pfam" id="PF08281"/>
    </source>
</evidence>
<name>A0A5C4NJI3_9RHOB</name>
<dbReference type="InterPro" id="IPR007627">
    <property type="entry name" value="RNA_pol_sigma70_r2"/>
</dbReference>
<feature type="domain" description="RNA polymerase sigma-70 region 2" evidence="1">
    <location>
        <begin position="16"/>
        <end position="78"/>
    </location>
</feature>
<proteinExistence type="predicted"/>
<dbReference type="Proteomes" id="UP000305709">
    <property type="component" value="Unassembled WGS sequence"/>
</dbReference>
<dbReference type="SUPFAM" id="SSF88659">
    <property type="entry name" value="Sigma3 and sigma4 domains of RNA polymerase sigma factors"/>
    <property type="match status" value="1"/>
</dbReference>
<protein>
    <submittedName>
        <fullName evidence="4">RNA polymerase sigma factor</fullName>
    </submittedName>
</protein>
<comment type="caution">
    <text evidence="4">The sequence shown here is derived from an EMBL/GenBank/DDBJ whole genome shotgun (WGS) entry which is preliminary data.</text>
</comment>
<dbReference type="GO" id="GO:0016987">
    <property type="term" value="F:sigma factor activity"/>
    <property type="evidence" value="ECO:0007669"/>
    <property type="project" value="InterPro"/>
</dbReference>
<accession>A0A5C4NJI3</accession>
<reference evidence="4 5" key="1">
    <citation type="submission" date="2019-06" db="EMBL/GenBank/DDBJ databases">
        <authorList>
            <person name="Jiang L."/>
        </authorList>
    </citation>
    <scope>NUCLEOTIDE SEQUENCE [LARGE SCALE GENOMIC DNA]</scope>
    <source>
        <strain evidence="4 5">YIM 48858</strain>
    </source>
</reference>
<feature type="domain" description="RNA polymerase sigma factor 70 region 4 type 2" evidence="2">
    <location>
        <begin position="114"/>
        <end position="164"/>
    </location>
</feature>
<dbReference type="InterPro" id="IPR013324">
    <property type="entry name" value="RNA_pol_sigma_r3/r4-like"/>
</dbReference>
<dbReference type="PANTHER" id="PTHR47756">
    <property type="entry name" value="BLL6612 PROTEIN-RELATED"/>
    <property type="match status" value="1"/>
</dbReference>
<dbReference type="Pfam" id="PF20239">
    <property type="entry name" value="DUF6596"/>
    <property type="match status" value="1"/>
</dbReference>
<dbReference type="GO" id="GO:0006352">
    <property type="term" value="P:DNA-templated transcription initiation"/>
    <property type="evidence" value="ECO:0007669"/>
    <property type="project" value="InterPro"/>
</dbReference>
<dbReference type="GO" id="GO:0003677">
    <property type="term" value="F:DNA binding"/>
    <property type="evidence" value="ECO:0007669"/>
    <property type="project" value="InterPro"/>
</dbReference>
<keyword evidence="5" id="KW-1185">Reference proteome</keyword>
<evidence type="ECO:0000259" key="3">
    <source>
        <dbReference type="Pfam" id="PF20239"/>
    </source>
</evidence>
<dbReference type="SUPFAM" id="SSF48452">
    <property type="entry name" value="TPR-like"/>
    <property type="match status" value="1"/>
</dbReference>
<dbReference type="InterPro" id="IPR036388">
    <property type="entry name" value="WH-like_DNA-bd_sf"/>
</dbReference>
<dbReference type="Gene3D" id="1.10.10.10">
    <property type="entry name" value="Winged helix-like DNA-binding domain superfamily/Winged helix DNA-binding domain"/>
    <property type="match status" value="1"/>
</dbReference>
<dbReference type="InterPro" id="IPR014284">
    <property type="entry name" value="RNA_pol_sigma-70_dom"/>
</dbReference>
<organism evidence="4 5">
    <name type="scientific">Rubellimicrobium roseum</name>
    <dbReference type="NCBI Taxonomy" id="687525"/>
    <lineage>
        <taxon>Bacteria</taxon>
        <taxon>Pseudomonadati</taxon>
        <taxon>Pseudomonadota</taxon>
        <taxon>Alphaproteobacteria</taxon>
        <taxon>Rhodobacterales</taxon>
        <taxon>Roseobacteraceae</taxon>
        <taxon>Rubellimicrobium</taxon>
    </lineage>
</organism>
<dbReference type="PANTHER" id="PTHR47756:SF1">
    <property type="entry name" value="BLL0085 PROTEIN"/>
    <property type="match status" value="1"/>
</dbReference>
<feature type="domain" description="DUF6596" evidence="3">
    <location>
        <begin position="183"/>
        <end position="283"/>
    </location>
</feature>
<dbReference type="Gene3D" id="1.25.40.10">
    <property type="entry name" value="Tetratricopeptide repeat domain"/>
    <property type="match status" value="1"/>
</dbReference>
<evidence type="ECO:0000313" key="5">
    <source>
        <dbReference type="Proteomes" id="UP000305709"/>
    </source>
</evidence>
<dbReference type="AlphaFoldDB" id="A0A5C4NJI3"/>
<dbReference type="NCBIfam" id="TIGR02937">
    <property type="entry name" value="sigma70-ECF"/>
    <property type="match status" value="1"/>
</dbReference>
<dbReference type="Pfam" id="PF08281">
    <property type="entry name" value="Sigma70_r4_2"/>
    <property type="match status" value="1"/>
</dbReference>
<dbReference type="SUPFAM" id="SSF88946">
    <property type="entry name" value="Sigma2 domain of RNA polymerase sigma factors"/>
    <property type="match status" value="1"/>
</dbReference>
<gene>
    <name evidence="4" type="ORF">FHG71_02225</name>
</gene>
<dbReference type="InterPro" id="IPR013249">
    <property type="entry name" value="RNA_pol_sigma70_r4_t2"/>
</dbReference>
<dbReference type="EMBL" id="VDFV01000001">
    <property type="protein sequence ID" value="TNC74961.1"/>
    <property type="molecule type" value="Genomic_DNA"/>
</dbReference>
<dbReference type="OrthoDB" id="9780299at2"/>